<evidence type="ECO:0000256" key="5">
    <source>
        <dbReference type="RuleBase" id="RU003476"/>
    </source>
</evidence>
<dbReference type="SUPFAM" id="SSF55811">
    <property type="entry name" value="Nudix"/>
    <property type="match status" value="1"/>
</dbReference>
<dbReference type="Pfam" id="PF00293">
    <property type="entry name" value="NUDIX"/>
    <property type="match status" value="1"/>
</dbReference>
<reference evidence="9" key="1">
    <citation type="submission" date="2016-11" db="EMBL/GenBank/DDBJ databases">
        <authorList>
            <person name="Schniete J.K."/>
            <person name="Salih T."/>
            <person name="Algora Gallardo L."/>
            <person name="Martinez Fernandez S."/>
            <person name="Herron P.R."/>
        </authorList>
    </citation>
    <scope>NUCLEOTIDE SEQUENCE [LARGE SCALE GENOMIC DNA]</scope>
    <source>
        <strain evidence="9">DSM 41896</strain>
    </source>
</reference>
<evidence type="ECO:0000259" key="6">
    <source>
        <dbReference type="PROSITE" id="PS51186"/>
    </source>
</evidence>
<comment type="cofactor">
    <cofactor evidence="1">
        <name>Mg(2+)</name>
        <dbReference type="ChEBI" id="CHEBI:18420"/>
    </cofactor>
</comment>
<evidence type="ECO:0000256" key="2">
    <source>
        <dbReference type="ARBA" id="ARBA00005582"/>
    </source>
</evidence>
<dbReference type="PRINTS" id="PR00502">
    <property type="entry name" value="NUDIXFAMILY"/>
</dbReference>
<dbReference type="CDD" id="cd04301">
    <property type="entry name" value="NAT_SF"/>
    <property type="match status" value="1"/>
</dbReference>
<dbReference type="InterPro" id="IPR000182">
    <property type="entry name" value="GNAT_dom"/>
</dbReference>
<dbReference type="InterPro" id="IPR020084">
    <property type="entry name" value="NUDIX_hydrolase_CS"/>
</dbReference>
<dbReference type="InterPro" id="IPR020476">
    <property type="entry name" value="Nudix_hydrolase"/>
</dbReference>
<keyword evidence="3 5" id="KW-0378">Hydrolase</keyword>
<dbReference type="OrthoDB" id="4458448at2"/>
<evidence type="ECO:0000313" key="8">
    <source>
        <dbReference type="EMBL" id="OQD55905.1"/>
    </source>
</evidence>
<accession>A0A1V6MU73</accession>
<evidence type="ECO:0000313" key="9">
    <source>
        <dbReference type="Proteomes" id="UP000184286"/>
    </source>
</evidence>
<dbReference type="PANTHER" id="PTHR43046:SF12">
    <property type="entry name" value="GDP-MANNOSE MANNOSYL HYDROLASE"/>
    <property type="match status" value="1"/>
</dbReference>
<feature type="domain" description="Nudix hydrolase" evidence="7">
    <location>
        <begin position="172"/>
        <end position="310"/>
    </location>
</feature>
<comment type="caution">
    <text evidence="8">The sequence shown here is derived from an EMBL/GenBank/DDBJ whole genome shotgun (WGS) entry which is preliminary data.</text>
</comment>
<reference evidence="8 9" key="2">
    <citation type="submission" date="2017-02" db="EMBL/GenBank/DDBJ databases">
        <title>Draft genome sequence of Streptomyces phaeoluteigriseus type strain DSM41896.</title>
        <authorList>
            <person name="Salih T.S."/>
            <person name="Algora Gallardo L."/>
            <person name="Melo Santos T."/>
            <person name="Filgueira Martinez S."/>
            <person name="Herron P.R."/>
        </authorList>
    </citation>
    <scope>NUCLEOTIDE SEQUENCE [LARGE SCALE GENOMIC DNA]</scope>
    <source>
        <strain evidence="8 9">DSM 41896</strain>
    </source>
</reference>
<evidence type="ECO:0000256" key="4">
    <source>
        <dbReference type="ARBA" id="ARBA00022842"/>
    </source>
</evidence>
<dbReference type="Gene3D" id="3.40.630.30">
    <property type="match status" value="1"/>
</dbReference>
<comment type="similarity">
    <text evidence="2 5">Belongs to the Nudix hydrolase family.</text>
</comment>
<evidence type="ECO:0000256" key="1">
    <source>
        <dbReference type="ARBA" id="ARBA00001946"/>
    </source>
</evidence>
<dbReference type="RefSeq" id="WP_094103059.1">
    <property type="nucleotide sequence ID" value="NZ_MPOH02000011.1"/>
</dbReference>
<dbReference type="EMBL" id="MPOH02000011">
    <property type="protein sequence ID" value="OQD55905.1"/>
    <property type="molecule type" value="Genomic_DNA"/>
</dbReference>
<dbReference type="STRING" id="114686.BM536_015885"/>
<dbReference type="PANTHER" id="PTHR43046">
    <property type="entry name" value="GDP-MANNOSE MANNOSYL HYDROLASE"/>
    <property type="match status" value="1"/>
</dbReference>
<dbReference type="InterPro" id="IPR000086">
    <property type="entry name" value="NUDIX_hydrolase_dom"/>
</dbReference>
<dbReference type="Pfam" id="PF00583">
    <property type="entry name" value="Acetyltransf_1"/>
    <property type="match status" value="1"/>
</dbReference>
<evidence type="ECO:0000256" key="3">
    <source>
        <dbReference type="ARBA" id="ARBA00022801"/>
    </source>
</evidence>
<dbReference type="GO" id="GO:0016747">
    <property type="term" value="F:acyltransferase activity, transferring groups other than amino-acyl groups"/>
    <property type="evidence" value="ECO:0007669"/>
    <property type="project" value="InterPro"/>
</dbReference>
<dbReference type="InterPro" id="IPR016181">
    <property type="entry name" value="Acyl_CoA_acyltransferase"/>
</dbReference>
<gene>
    <name evidence="8" type="ORF">BM536_015885</name>
</gene>
<dbReference type="InterPro" id="IPR015797">
    <property type="entry name" value="NUDIX_hydrolase-like_dom_sf"/>
</dbReference>
<dbReference type="Proteomes" id="UP000184286">
    <property type="component" value="Unassembled WGS sequence"/>
</dbReference>
<organism evidence="8 9">
    <name type="scientific">Streptomyces phaeoluteigriseus</name>
    <dbReference type="NCBI Taxonomy" id="114686"/>
    <lineage>
        <taxon>Bacteria</taxon>
        <taxon>Bacillati</taxon>
        <taxon>Actinomycetota</taxon>
        <taxon>Actinomycetes</taxon>
        <taxon>Kitasatosporales</taxon>
        <taxon>Streptomycetaceae</taxon>
        <taxon>Streptomyces</taxon>
        <taxon>Streptomyces aurantiacus group</taxon>
    </lineage>
</organism>
<sequence length="319" mass="34945">MRLDPLRLTPDHDIPAPLLAELTALYASDREFQALSGDFPDPDDIRPEQVARALADELADPGAEVLLARGGGRLVGVVVTLARHPDPDDPDPWIGLLLVDAAVRGQGYGRRIAEAVEARFRAAGRGGVRLAVLDTNPRGLAFWTALGYEVTGHRPDLRLGRPCAVLRKSLRTPRRAARVAVVDPAGAVLLFRYDNVEVGVHWALPGGGLDEGESPREGALRELAEETGWTDLEPEALLHTWEHDFTHGGIPVHQHEHIYVTPGPRREPAGPDLAAAHATDGILTWRWWTREELAEEAEPVWPEGLAGLLDAWEASRRPR</sequence>
<dbReference type="PROSITE" id="PS51186">
    <property type="entry name" value="GNAT"/>
    <property type="match status" value="1"/>
</dbReference>
<proteinExistence type="inferred from homology"/>
<name>A0A1V6MU73_9ACTN</name>
<evidence type="ECO:0000259" key="7">
    <source>
        <dbReference type="PROSITE" id="PS51462"/>
    </source>
</evidence>
<dbReference type="SUPFAM" id="SSF55729">
    <property type="entry name" value="Acyl-CoA N-acyltransferases (Nat)"/>
    <property type="match status" value="1"/>
</dbReference>
<dbReference type="CDD" id="cd04685">
    <property type="entry name" value="NUDIX_Hydrolase"/>
    <property type="match status" value="1"/>
</dbReference>
<feature type="domain" description="N-acetyltransferase" evidence="6">
    <location>
        <begin position="30"/>
        <end position="171"/>
    </location>
</feature>
<protein>
    <submittedName>
        <fullName evidence="8">DNA mismatch repair protein MutT</fullName>
    </submittedName>
</protein>
<dbReference type="GO" id="GO:0016787">
    <property type="term" value="F:hydrolase activity"/>
    <property type="evidence" value="ECO:0007669"/>
    <property type="project" value="UniProtKB-KW"/>
</dbReference>
<dbReference type="PROSITE" id="PS00893">
    <property type="entry name" value="NUDIX_BOX"/>
    <property type="match status" value="1"/>
</dbReference>
<dbReference type="PROSITE" id="PS51462">
    <property type="entry name" value="NUDIX"/>
    <property type="match status" value="1"/>
</dbReference>
<dbReference type="AlphaFoldDB" id="A0A1V6MU73"/>
<keyword evidence="4" id="KW-0460">Magnesium</keyword>
<dbReference type="Gene3D" id="3.90.79.10">
    <property type="entry name" value="Nucleoside Triphosphate Pyrophosphohydrolase"/>
    <property type="match status" value="1"/>
</dbReference>